<name>A0A852YG69_9MICO</name>
<organism evidence="2 3">
    <name type="scientific">Schumannella luteola</name>
    <dbReference type="NCBI Taxonomy" id="472059"/>
    <lineage>
        <taxon>Bacteria</taxon>
        <taxon>Bacillati</taxon>
        <taxon>Actinomycetota</taxon>
        <taxon>Actinomycetes</taxon>
        <taxon>Micrococcales</taxon>
        <taxon>Microbacteriaceae</taxon>
        <taxon>Schumannella</taxon>
    </lineage>
</organism>
<feature type="region of interest" description="Disordered" evidence="1">
    <location>
        <begin position="104"/>
        <end position="187"/>
    </location>
</feature>
<evidence type="ECO:0008006" key="4">
    <source>
        <dbReference type="Google" id="ProtNLM"/>
    </source>
</evidence>
<dbReference type="Proteomes" id="UP000553888">
    <property type="component" value="Unassembled WGS sequence"/>
</dbReference>
<dbReference type="InterPro" id="IPR013783">
    <property type="entry name" value="Ig-like_fold"/>
</dbReference>
<dbReference type="InterPro" id="IPR013780">
    <property type="entry name" value="Glyco_hydro_b"/>
</dbReference>
<feature type="region of interest" description="Disordered" evidence="1">
    <location>
        <begin position="2028"/>
        <end position="2054"/>
    </location>
</feature>
<dbReference type="Gene3D" id="2.60.40.10">
    <property type="entry name" value="Immunoglobulins"/>
    <property type="match status" value="1"/>
</dbReference>
<proteinExistence type="predicted"/>
<reference evidence="2 3" key="1">
    <citation type="submission" date="2020-07" db="EMBL/GenBank/DDBJ databases">
        <title>Sequencing the genomes of 1000 actinobacteria strains.</title>
        <authorList>
            <person name="Klenk H.-P."/>
        </authorList>
    </citation>
    <scope>NUCLEOTIDE SEQUENCE [LARGE SCALE GENOMIC DNA]</scope>
    <source>
        <strain evidence="2 3">DSM 23141</strain>
    </source>
</reference>
<feature type="compositionally biased region" description="Low complexity" evidence="1">
    <location>
        <begin position="113"/>
        <end position="148"/>
    </location>
</feature>
<feature type="compositionally biased region" description="Polar residues" evidence="1">
    <location>
        <begin position="176"/>
        <end position="187"/>
    </location>
</feature>
<evidence type="ECO:0000313" key="2">
    <source>
        <dbReference type="EMBL" id="NYG98038.1"/>
    </source>
</evidence>
<protein>
    <recommendedName>
        <fullName evidence="4">Tandem-95 repeat protein</fullName>
    </recommendedName>
</protein>
<evidence type="ECO:0000256" key="1">
    <source>
        <dbReference type="SAM" id="MobiDB-lite"/>
    </source>
</evidence>
<dbReference type="Pfam" id="PF17963">
    <property type="entry name" value="Big_9"/>
    <property type="match status" value="4"/>
</dbReference>
<comment type="caution">
    <text evidence="2">The sequence shown here is derived from an EMBL/GenBank/DDBJ whole genome shotgun (WGS) entry which is preliminary data.</text>
</comment>
<gene>
    <name evidence="2" type="ORF">BJ979_000664</name>
</gene>
<dbReference type="GO" id="GO:0005975">
    <property type="term" value="P:carbohydrate metabolic process"/>
    <property type="evidence" value="ECO:0007669"/>
    <property type="project" value="UniProtKB-ARBA"/>
</dbReference>
<accession>A0A852YG69</accession>
<dbReference type="RefSeq" id="WP_179565162.1">
    <property type="nucleotide sequence ID" value="NZ_JACBZY010000001.1"/>
</dbReference>
<keyword evidence="3" id="KW-1185">Reference proteome</keyword>
<dbReference type="EMBL" id="JACBZY010000001">
    <property type="protein sequence ID" value="NYG98038.1"/>
    <property type="molecule type" value="Genomic_DNA"/>
</dbReference>
<dbReference type="Gene3D" id="2.60.40.3440">
    <property type="match status" value="1"/>
</dbReference>
<dbReference type="SUPFAM" id="SSF63825">
    <property type="entry name" value="YWTD domain"/>
    <property type="match status" value="1"/>
</dbReference>
<feature type="compositionally biased region" description="Gly residues" evidence="1">
    <location>
        <begin position="149"/>
        <end position="167"/>
    </location>
</feature>
<sequence>MSLGTASPRRRRTRGIVIAALSSVAAAAVVATSIVVAQGYDAQHVNPLETGVWVYRDAGQYARVDTDLKQIDTVRDAEDPRGVLQDGAATVVLTDALRKRWAIDPSDPPALVSSSTSGGAAAGSGADAAAGDASADTAGADSGDADAGAGSGDAGSGDAGAGAGVATGGAADSAAQGQSTPPGTRQVVSSGAWSAYLTESGKVFIARVDAVGSGAEPAQIDPLVASAKAGTAAYVASAITVADDGAVIVYSAAEGAIRRYDATSASWSDKQEISSPPGADADLLLTAAGGHWALAAPASDRVWIDGARSPVSVSLGSDAVAGQASSSGDRAYFADSDGLVEVATGDRTARRLGDGGGTPAAPAVVDGVVYGAWISQSGGRIWSSDGVDRRLSVPDGALAQTRTIVPLIASNGRRAVLAETSTGLLWTIPDGTVIPLSQWTIDRDRTTQQAGTVEVPDVAEEEPPVAEPDSFGVRSGTHVLLPVLLNDHDPNKRDVLTIDPASVGGLADPGFGTLSLAAEDQQLVVDVRARSGSTTFTYAASDGQQSSQPTTVTLRVVPDGENSPPQWCGVEGCLQQWPSVSIEPGATTTVPVLDGWVDPDGDAMMLSAAAADDPDSSLTVVPTGDGRVAIRHRDPNAAPGTETVTVSVTDAQGATSTRQLTVVVAGGSALAAGSFAAVGRVGDPLTIDVAQHVRGGSGSYRLVDAVVADAQQDGIVVVPNAAAGTVSVTASRAGQFALTYTVQDASTDAEQTAQLRFSAVEGAGSIGVPPLTAFVRPQQDTTLDLLGSVQNTTGRVLTISSATTTDPNLAVSVIGGAQLRVSGATDDGLPGRVGTATVTVTDGVGTTATGQVAVFLTGATTGVAPIALPDAVTVRAGSLVDIPVTENDIAPRGEQLELSTQVQGSGAKDELVFASGQTLRYLAPAKAGSYTVRYSVSLAGDPRRTATAPVAITVVAAGTNHDPEPRALSARTLAGQSVDIPVPATGADPDGDATVLTQVEQPKAGQGTAAVSADGQSIRYTAPGGGVNGGQVAFSYTLSDGHGGTGSATVHVAVPEGRLSEVAPITYSDAVRAVRGATKPLTVLPLGNDSDPAGGALELISLVPDAPKGAADQEYDRLQGLIDDGTDLDKGTVKLLAGDVEGVHSYIYTARSKLTSSTTEGLIVVTVAPSAVAVPPTITDTVVTVANRASLATGIDVVTGKTEWSSGELDSLKLTVWGEAAKRYTVDGWRISGPAAAGGALVPFQLAGTDATGADVVGYGMLRIPALDDMRLQLKASAQPIKVGEEATANARLADLIDLGSGDRLEQKGGSYAAQRANATCKSAGAGDIGYDAGREAPWTDSCTVLVRVAGQESWTAVPVPVVITSKAPRAILDPLSRTVAPGATQTIDLYKEVTRWEGGRVGDQSKLDYRVAYSGSGFETSLSGRTLSVTAKAGAHSGSRDSVQVSVTGFGGLSSAITLVVGIAPVDAPRPVTFTKSCSVGQGPSCTIPVIGIAGEYDPFAGKSGSGLKLVGIGQTTCEPATISTNGTSGITATWPRTAKPAGGSCIVPYSVADAQGRMGSANLTIDVQGYPAAPSSLMTSEFTGSSTTLLVDLGEAATAHPGVTGIAIYEGGVRVDASCRPGSAGTWVCVISGLQNGQRHKYTARAVNGVGESVDTSAVESWAYQAPTITNATAKSIYLQGRTDERNGYATLDITATADTDSFLVSTDGFNPRRVNSNRGSASEQYQLSPGDHSFSITPVSRFQPPLGGDGSGSSTTVRVTVGGTTYVRDRGRLKAMSNTSAQYEGVQFDKNYSDRNADVVYAIWKGRDGAGPGCYMGSDGGPSMNGSQASNIFTGLEETQDYSIKACAANGYGAAESVVRGLVWTATPAPAATSYTVQTTPAYTAKDGFQASATYGPGAMPSVSASFPYNAYYRYDGDFDRTIFELSDERAPRDPAVRLCTSLNLACSAGTPITAATAPTTATLRVDTACIADPKDTDIVPTRAVNGNYTVAVAKDAAAKRATYTITFTGAWSSLKPATLTRCWEPPVTTPPTDPGTGTPPGTPGTPGTGG</sequence>
<evidence type="ECO:0000313" key="3">
    <source>
        <dbReference type="Proteomes" id="UP000553888"/>
    </source>
</evidence>
<dbReference type="Gene3D" id="2.60.40.1180">
    <property type="entry name" value="Golgi alpha-mannosidase II"/>
    <property type="match status" value="1"/>
</dbReference>